<accession>A0A4Y9XZF9</accession>
<proteinExistence type="predicted"/>
<dbReference type="STRING" id="34475.A0A4Y9XZF9"/>
<gene>
    <name evidence="2" type="ORF">EVJ58_g8607</name>
</gene>
<name>A0A4Y9XZF9_9APHY</name>
<dbReference type="AlphaFoldDB" id="A0A4Y9XZF9"/>
<evidence type="ECO:0000256" key="1">
    <source>
        <dbReference type="SAM" id="MobiDB-lite"/>
    </source>
</evidence>
<organism evidence="2 3">
    <name type="scientific">Rhodofomes roseus</name>
    <dbReference type="NCBI Taxonomy" id="34475"/>
    <lineage>
        <taxon>Eukaryota</taxon>
        <taxon>Fungi</taxon>
        <taxon>Dikarya</taxon>
        <taxon>Basidiomycota</taxon>
        <taxon>Agaricomycotina</taxon>
        <taxon>Agaricomycetes</taxon>
        <taxon>Polyporales</taxon>
        <taxon>Rhodofomes</taxon>
    </lineage>
</organism>
<comment type="caution">
    <text evidence="2">The sequence shown here is derived from an EMBL/GenBank/DDBJ whole genome shotgun (WGS) entry which is preliminary data.</text>
</comment>
<dbReference type="Proteomes" id="UP000298390">
    <property type="component" value="Unassembled WGS sequence"/>
</dbReference>
<evidence type="ECO:0000313" key="3">
    <source>
        <dbReference type="Proteomes" id="UP000298390"/>
    </source>
</evidence>
<evidence type="ECO:0000313" key="2">
    <source>
        <dbReference type="EMBL" id="TFY54863.1"/>
    </source>
</evidence>
<protein>
    <submittedName>
        <fullName evidence="2">Uncharacterized protein</fullName>
    </submittedName>
</protein>
<reference evidence="2 3" key="1">
    <citation type="submission" date="2019-01" db="EMBL/GenBank/DDBJ databases">
        <title>Genome sequencing of the rare red list fungi Fomitopsis rosea.</title>
        <authorList>
            <person name="Buettner E."/>
            <person name="Kellner H."/>
        </authorList>
    </citation>
    <scope>NUCLEOTIDE SEQUENCE [LARGE SCALE GENOMIC DNA]</scope>
    <source>
        <strain evidence="2 3">DSM 105464</strain>
    </source>
</reference>
<sequence>MGDVDPDAWLHDFNLQYNQYPGEPALDFDLEADAQNLGRILNFGNEGVFLDVEQVMQGDFAFAHGEGRPVTPPVLPDGAMPPRWDEDIAEELWADPDADPDLPDVRAMLAAAELPELLQPLPGPNQWVPAAQAPPALHKKRSQSDASIIEISDLDVVTNTAGKENTARSKPAGKRARVEPDSVLAAGEDRKGKTWIAEETSALLEYCLGVDADHVFSKVSTDALNGVRLASACQTHFNGLRTTFGYVHEYMAITGGEGDADLDVADDEVIAGRLGRLSEKKKASADKLSVKVIQLWMRHGWYDLFKTRYGKNPSVDGDPPTPPARAEPLPSSSRQGGVPEPAHVPGKTSSNAASSVIDGITAMTTLIQKQTEGTSLSDIKEGLDAAKQILSIDGIDDALKAEAKETLANLSRSLLKFSRGA</sequence>
<dbReference type="EMBL" id="SEKV01000651">
    <property type="protein sequence ID" value="TFY54863.1"/>
    <property type="molecule type" value="Genomic_DNA"/>
</dbReference>
<feature type="region of interest" description="Disordered" evidence="1">
    <location>
        <begin position="312"/>
        <end position="352"/>
    </location>
</feature>